<dbReference type="InterPro" id="IPR036938">
    <property type="entry name" value="PAP2/HPO_sf"/>
</dbReference>
<evidence type="ECO:0000259" key="2">
    <source>
        <dbReference type="SMART" id="SM00014"/>
    </source>
</evidence>
<feature type="chain" id="PRO_5029672889" evidence="1">
    <location>
        <begin position="22"/>
        <end position="241"/>
    </location>
</feature>
<reference evidence="3 4" key="1">
    <citation type="submission" date="2019-11" db="EMBL/GenBank/DDBJ databases">
        <authorList>
            <person name="Cheng Q."/>
            <person name="Yang Z."/>
        </authorList>
    </citation>
    <scope>NUCLEOTIDE SEQUENCE [LARGE SCALE GENOMIC DNA]</scope>
    <source>
        <strain evidence="3 4">HX-22-1</strain>
    </source>
</reference>
<keyword evidence="4" id="KW-1185">Reference proteome</keyword>
<dbReference type="AlphaFoldDB" id="A0A7K0FPT9"/>
<dbReference type="EMBL" id="WKJI01000002">
    <property type="protein sequence ID" value="MRX47465.1"/>
    <property type="molecule type" value="Genomic_DNA"/>
</dbReference>
<name>A0A7K0FPT9_9SPHI</name>
<keyword evidence="1" id="KW-0732">Signal</keyword>
<protein>
    <submittedName>
        <fullName evidence="3">Phosphatase PAP2 family protein</fullName>
    </submittedName>
</protein>
<feature type="domain" description="Phosphatidic acid phosphatase type 2/haloperoxidase" evidence="2">
    <location>
        <begin position="129"/>
        <end position="230"/>
    </location>
</feature>
<proteinExistence type="predicted"/>
<dbReference type="Gene3D" id="1.20.144.10">
    <property type="entry name" value="Phosphatidic acid phosphatase type 2/haloperoxidase"/>
    <property type="match status" value="1"/>
</dbReference>
<feature type="signal peptide" evidence="1">
    <location>
        <begin position="1"/>
        <end position="21"/>
    </location>
</feature>
<dbReference type="Pfam" id="PF01569">
    <property type="entry name" value="PAP2"/>
    <property type="match status" value="1"/>
</dbReference>
<dbReference type="SUPFAM" id="SSF48317">
    <property type="entry name" value="Acid phosphatase/Vanadium-dependent haloperoxidase"/>
    <property type="match status" value="1"/>
</dbReference>
<dbReference type="SMART" id="SM00014">
    <property type="entry name" value="acidPPc"/>
    <property type="match status" value="1"/>
</dbReference>
<dbReference type="Proteomes" id="UP000462931">
    <property type="component" value="Unassembled WGS sequence"/>
</dbReference>
<dbReference type="CDD" id="cd03394">
    <property type="entry name" value="PAP2_like_5"/>
    <property type="match status" value="1"/>
</dbReference>
<dbReference type="RefSeq" id="WP_154287597.1">
    <property type="nucleotide sequence ID" value="NZ_WKJI01000002.1"/>
</dbReference>
<evidence type="ECO:0000313" key="3">
    <source>
        <dbReference type="EMBL" id="MRX47465.1"/>
    </source>
</evidence>
<comment type="caution">
    <text evidence="3">The sequence shown here is derived from an EMBL/GenBank/DDBJ whole genome shotgun (WGS) entry which is preliminary data.</text>
</comment>
<dbReference type="InterPro" id="IPR000326">
    <property type="entry name" value="PAP2/HPO"/>
</dbReference>
<accession>A0A7K0FPT9</accession>
<evidence type="ECO:0000256" key="1">
    <source>
        <dbReference type="SAM" id="SignalP"/>
    </source>
</evidence>
<sequence length="241" mass="27239">MKINLIYFLKFLLFISFKSFAQDADTFTTNNVMSLVAPKNHQETEYHLQQFLRTTKSLVIPIAFTTYGFMAIENHPLRQINSEFREEILEHHPQFGTKIDNYLQFSPSLLAFSMKLAGNKGKHDMLQTFKLHAASTILMAGTVYLLKTNTHLLRPDASARNSFPSGHTATAFVGAEILHQEFKHTAPILSYSGYLAAGATGALRMYNNRHYFSDVITGAGIGILTTKATYWLDKKLHAKHH</sequence>
<evidence type="ECO:0000313" key="4">
    <source>
        <dbReference type="Proteomes" id="UP000462931"/>
    </source>
</evidence>
<gene>
    <name evidence="3" type="ORF">GJJ64_09715</name>
</gene>
<organism evidence="3 4">
    <name type="scientific">Pedobacter puniceum</name>
    <dbReference type="NCBI Taxonomy" id="2666136"/>
    <lineage>
        <taxon>Bacteria</taxon>
        <taxon>Pseudomonadati</taxon>
        <taxon>Bacteroidota</taxon>
        <taxon>Sphingobacteriia</taxon>
        <taxon>Sphingobacteriales</taxon>
        <taxon>Sphingobacteriaceae</taxon>
        <taxon>Pedobacter</taxon>
    </lineage>
</organism>